<dbReference type="PANTHER" id="PTHR45749:SF21">
    <property type="entry name" value="DUF4371 DOMAIN-CONTAINING PROTEIN"/>
    <property type="match status" value="1"/>
</dbReference>
<feature type="domain" description="DUF4371" evidence="2">
    <location>
        <begin position="32"/>
        <end position="146"/>
    </location>
</feature>
<dbReference type="Pfam" id="PF14291">
    <property type="entry name" value="DUF4371"/>
    <property type="match status" value="1"/>
</dbReference>
<organism evidence="3">
    <name type="scientific">Arion vulgaris</name>
    <dbReference type="NCBI Taxonomy" id="1028688"/>
    <lineage>
        <taxon>Eukaryota</taxon>
        <taxon>Metazoa</taxon>
        <taxon>Spiralia</taxon>
        <taxon>Lophotrochozoa</taxon>
        <taxon>Mollusca</taxon>
        <taxon>Gastropoda</taxon>
        <taxon>Heterobranchia</taxon>
        <taxon>Euthyneura</taxon>
        <taxon>Panpulmonata</taxon>
        <taxon>Eupulmonata</taxon>
        <taxon>Stylommatophora</taxon>
        <taxon>Helicina</taxon>
        <taxon>Arionoidea</taxon>
        <taxon>Arionidae</taxon>
        <taxon>Arion</taxon>
    </lineage>
</organism>
<dbReference type="GO" id="GO:0046983">
    <property type="term" value="F:protein dimerization activity"/>
    <property type="evidence" value="ECO:0007669"/>
    <property type="project" value="InterPro"/>
</dbReference>
<dbReference type="Pfam" id="PF05699">
    <property type="entry name" value="Dimer_Tnp_hAT"/>
    <property type="match status" value="1"/>
</dbReference>
<dbReference type="EMBL" id="HACG01043193">
    <property type="protein sequence ID" value="CEK90058.1"/>
    <property type="molecule type" value="Transcribed_RNA"/>
</dbReference>
<protein>
    <recommendedName>
        <fullName evidence="4">DUF4371 domain-containing protein</fullName>
    </recommendedName>
</protein>
<name>A0A0B7BAL7_9EUPU</name>
<dbReference type="AlphaFoldDB" id="A0A0B7BAL7"/>
<dbReference type="SUPFAM" id="SSF53098">
    <property type="entry name" value="Ribonuclease H-like"/>
    <property type="match status" value="1"/>
</dbReference>
<feature type="non-terminal residue" evidence="3">
    <location>
        <position position="1"/>
    </location>
</feature>
<sequence length="552" mass="62769">LELVELLSHYDVALREHLVRLQERTDSQVVYSYMSPETQNEFISLLAKHVTGKLVSDINNAKYFGILFDSTPDVSHTDQMSTVIRYVHISGGTVEVRESFLGFFHLKGKTATALTGDILEKLENEGLDIQLCRGQGYNNAASMAGIHGGVQQKIKDINPKAIFVPCSNHSLNLCGKHSFANNPSCVTFFGSLEALYTLFALSTHRWDVLVKYTGLTVKRLSTTRWSAHADAVKPVIQKFNQFVEAIEALCDVEESVETRGAAHNLLPAICEFSFISFLFFWGDVLQEVDLAQKYMQTPGITVDMVATKLRALKVFLEEQRTKVVDNAVQPALAKCEELDIPTEKRIIRKRRLPGDEARDAGLSLQQETKRAMLECLDRFHMELDTRGKEVNDILLTFSAVQPDHIICANDEEIQLSVTKLTAVYDELSEEDLCLEIPRLRRHLQAAEINLEEAKHWTVLQFLRFIIKWDFVESLSYLTLTLRFFLTICVSVASCERSFSKMKLIKNYLRSTMSQSRLSDLAVLSIEHELTRQIDFDDVIDLFATMKTRRHSF</sequence>
<evidence type="ECO:0000259" key="1">
    <source>
        <dbReference type="Pfam" id="PF05699"/>
    </source>
</evidence>
<evidence type="ECO:0000259" key="2">
    <source>
        <dbReference type="Pfam" id="PF14291"/>
    </source>
</evidence>
<reference evidence="3" key="1">
    <citation type="submission" date="2014-12" db="EMBL/GenBank/DDBJ databases">
        <title>Insight into the proteome of Arion vulgaris.</title>
        <authorList>
            <person name="Aradska J."/>
            <person name="Bulat T."/>
            <person name="Smidak R."/>
            <person name="Sarate P."/>
            <person name="Gangsoo J."/>
            <person name="Sialana F."/>
            <person name="Bilban M."/>
            <person name="Lubec G."/>
        </authorList>
    </citation>
    <scope>NUCLEOTIDE SEQUENCE</scope>
    <source>
        <tissue evidence="3">Skin</tissue>
    </source>
</reference>
<evidence type="ECO:0000313" key="3">
    <source>
        <dbReference type="EMBL" id="CEK90058.1"/>
    </source>
</evidence>
<dbReference type="PANTHER" id="PTHR45749">
    <property type="match status" value="1"/>
</dbReference>
<dbReference type="InterPro" id="IPR008906">
    <property type="entry name" value="HATC_C_dom"/>
</dbReference>
<proteinExistence type="predicted"/>
<accession>A0A0B7BAL7</accession>
<dbReference type="InterPro" id="IPR025398">
    <property type="entry name" value="DUF4371"/>
</dbReference>
<dbReference type="InterPro" id="IPR012337">
    <property type="entry name" value="RNaseH-like_sf"/>
</dbReference>
<evidence type="ECO:0008006" key="4">
    <source>
        <dbReference type="Google" id="ProtNLM"/>
    </source>
</evidence>
<feature type="domain" description="HAT C-terminal dimerisation" evidence="1">
    <location>
        <begin position="466"/>
        <end position="529"/>
    </location>
</feature>
<gene>
    <name evidence="3" type="primary">ORF174457</name>
</gene>